<keyword evidence="2" id="KW-1185">Reference proteome</keyword>
<accession>A0ABS9FNW4</accession>
<evidence type="ECO:0000313" key="2">
    <source>
        <dbReference type="Proteomes" id="UP000814074"/>
    </source>
</evidence>
<sequence>MSYRSAAIDMVDADSPWSGSYLGYHSLTNENFAKTIDLAPLLREFDPSDLKGAKDRFFVTQLAYKGERATEERAMLERRTGQA</sequence>
<dbReference type="RefSeq" id="WP_120248940.1">
    <property type="nucleotide sequence ID" value="NZ_JAEHTJ010000014.1"/>
</dbReference>
<name>A0ABS9FNW4_9PSED</name>
<dbReference type="EMBL" id="WKDU01000012">
    <property type="protein sequence ID" value="MCF5153560.1"/>
    <property type="molecule type" value="Genomic_DNA"/>
</dbReference>
<gene>
    <name evidence="1" type="ORF">GIW47_13140</name>
</gene>
<dbReference type="Proteomes" id="UP000814074">
    <property type="component" value="Unassembled WGS sequence"/>
</dbReference>
<protein>
    <submittedName>
        <fullName evidence="1">Uncharacterized protein</fullName>
    </submittedName>
</protein>
<reference evidence="1 2" key="1">
    <citation type="submission" date="2019-11" db="EMBL/GenBank/DDBJ databases">
        <title>Epiphytic Pseudomonas syringae from cherry orchards.</title>
        <authorList>
            <person name="Hulin M.T."/>
        </authorList>
    </citation>
    <scope>NUCLEOTIDE SEQUENCE [LARGE SCALE GENOMIC DNA]</scope>
    <source>
        <strain evidence="1 2">PA-6-3B</strain>
    </source>
</reference>
<evidence type="ECO:0000313" key="1">
    <source>
        <dbReference type="EMBL" id="MCF5153560.1"/>
    </source>
</evidence>
<comment type="caution">
    <text evidence="1">The sequence shown here is derived from an EMBL/GenBank/DDBJ whole genome shotgun (WGS) entry which is preliminary data.</text>
</comment>
<organism evidence="1 2">
    <name type="scientific">Pseudomonas lactis</name>
    <dbReference type="NCBI Taxonomy" id="1615674"/>
    <lineage>
        <taxon>Bacteria</taxon>
        <taxon>Pseudomonadati</taxon>
        <taxon>Pseudomonadota</taxon>
        <taxon>Gammaproteobacteria</taxon>
        <taxon>Pseudomonadales</taxon>
        <taxon>Pseudomonadaceae</taxon>
        <taxon>Pseudomonas</taxon>
    </lineage>
</organism>
<proteinExistence type="predicted"/>